<comment type="caution">
    <text evidence="2">The sequence shown here is derived from an EMBL/GenBank/DDBJ whole genome shotgun (WGS) entry which is preliminary data.</text>
</comment>
<accession>A0A2W6NGU3</accession>
<sequence length="96" mass="11361">MTIHKRIFNWSAWLALLSIFFIPGTLQTEGGPLHTEYGFPLRFLTDYHISNPEASIWFISGMHINLLVYFVNILFIYTGIHIVLYIKKRLTEKYIR</sequence>
<evidence type="ECO:0000256" key="1">
    <source>
        <dbReference type="SAM" id="Phobius"/>
    </source>
</evidence>
<evidence type="ECO:0000313" key="2">
    <source>
        <dbReference type="EMBL" id="PZT55174.1"/>
    </source>
</evidence>
<feature type="transmembrane region" description="Helical" evidence="1">
    <location>
        <begin position="66"/>
        <end position="86"/>
    </location>
</feature>
<reference evidence="2 3" key="1">
    <citation type="submission" date="2018-06" db="EMBL/GenBank/DDBJ databases">
        <title>Isolation of heavy metals resistant Paenibacillus silvae NC2 from Gold-Copper mine in ZiJin, China.</title>
        <authorList>
            <person name="Xu J."/>
            <person name="Mazhar H.S."/>
            <person name="Rensing C."/>
        </authorList>
    </citation>
    <scope>NUCLEOTIDE SEQUENCE [LARGE SCALE GENOMIC DNA]</scope>
    <source>
        <strain evidence="2 3">NC2</strain>
    </source>
</reference>
<dbReference type="AlphaFoldDB" id="A0A2W6NGU3"/>
<keyword evidence="1" id="KW-1133">Transmembrane helix</keyword>
<proteinExistence type="predicted"/>
<name>A0A2W6NGU3_9BACL</name>
<keyword evidence="1" id="KW-0812">Transmembrane</keyword>
<organism evidence="2 3">
    <name type="scientific">Paenibacillus silvae</name>
    <dbReference type="NCBI Taxonomy" id="1325358"/>
    <lineage>
        <taxon>Bacteria</taxon>
        <taxon>Bacillati</taxon>
        <taxon>Bacillota</taxon>
        <taxon>Bacilli</taxon>
        <taxon>Bacillales</taxon>
        <taxon>Paenibacillaceae</taxon>
        <taxon>Paenibacillus</taxon>
    </lineage>
</organism>
<dbReference type="RefSeq" id="WP_111270761.1">
    <property type="nucleotide sequence ID" value="NZ_QKWW01000035.1"/>
</dbReference>
<protein>
    <submittedName>
        <fullName evidence="2">Uncharacterized protein</fullName>
    </submittedName>
</protein>
<keyword evidence="1" id="KW-0472">Membrane</keyword>
<evidence type="ECO:0000313" key="3">
    <source>
        <dbReference type="Proteomes" id="UP000249204"/>
    </source>
</evidence>
<gene>
    <name evidence="2" type="ORF">DN757_13555</name>
</gene>
<dbReference type="Proteomes" id="UP000249204">
    <property type="component" value="Unassembled WGS sequence"/>
</dbReference>
<dbReference type="EMBL" id="QKWW01000035">
    <property type="protein sequence ID" value="PZT55174.1"/>
    <property type="molecule type" value="Genomic_DNA"/>
</dbReference>